<dbReference type="GO" id="GO:0005524">
    <property type="term" value="F:ATP binding"/>
    <property type="evidence" value="ECO:0007669"/>
    <property type="project" value="UniProtKB-KW"/>
</dbReference>
<dbReference type="AlphaFoldDB" id="A0A1H1Q8Z0"/>
<evidence type="ECO:0000313" key="4">
    <source>
        <dbReference type="EMBL" id="SDS19952.1"/>
    </source>
</evidence>
<dbReference type="OrthoDB" id="9802264at2"/>
<dbReference type="SUPFAM" id="SSF52540">
    <property type="entry name" value="P-loop containing nucleoside triphosphate hydrolases"/>
    <property type="match status" value="1"/>
</dbReference>
<dbReference type="PROSITE" id="PS50893">
    <property type="entry name" value="ABC_TRANSPORTER_2"/>
    <property type="match status" value="1"/>
</dbReference>
<keyword evidence="4" id="KW-0449">Lipoprotein</keyword>
<dbReference type="PANTHER" id="PTHR24220:SF685">
    <property type="entry name" value="ABC TRANSPORTER RELATED"/>
    <property type="match status" value="1"/>
</dbReference>
<keyword evidence="2" id="KW-0067">ATP-binding</keyword>
<gene>
    <name evidence="4" type="ORF">SAMN04489717_1931</name>
</gene>
<proteinExistence type="predicted"/>
<dbReference type="InterPro" id="IPR027417">
    <property type="entry name" value="P-loop_NTPase"/>
</dbReference>
<dbReference type="RefSeq" id="WP_092652501.1">
    <property type="nucleotide sequence ID" value="NZ_LT629732.1"/>
</dbReference>
<dbReference type="PROSITE" id="PS00211">
    <property type="entry name" value="ABC_TRANSPORTER_1"/>
    <property type="match status" value="1"/>
</dbReference>
<keyword evidence="5" id="KW-1185">Reference proteome</keyword>
<dbReference type="InterPro" id="IPR015854">
    <property type="entry name" value="ABC_transpr_LolD-like"/>
</dbReference>
<dbReference type="PANTHER" id="PTHR24220">
    <property type="entry name" value="IMPORT ATP-BINDING PROTEIN"/>
    <property type="match status" value="1"/>
</dbReference>
<evidence type="ECO:0000256" key="2">
    <source>
        <dbReference type="ARBA" id="ARBA00022840"/>
    </source>
</evidence>
<accession>A0A1H1Q8Z0</accession>
<name>A0A1H1Q8Z0_9ACTN</name>
<keyword evidence="1" id="KW-0547">Nucleotide-binding</keyword>
<organism evidence="4 5">
    <name type="scientific">Actinopolymorpha singaporensis</name>
    <dbReference type="NCBI Taxonomy" id="117157"/>
    <lineage>
        <taxon>Bacteria</taxon>
        <taxon>Bacillati</taxon>
        <taxon>Actinomycetota</taxon>
        <taxon>Actinomycetes</taxon>
        <taxon>Propionibacteriales</taxon>
        <taxon>Actinopolymorphaceae</taxon>
        <taxon>Actinopolymorpha</taxon>
    </lineage>
</organism>
<dbReference type="GO" id="GO:0016887">
    <property type="term" value="F:ATP hydrolysis activity"/>
    <property type="evidence" value="ECO:0007669"/>
    <property type="project" value="InterPro"/>
</dbReference>
<sequence>MTVDGPAVLCERLTHIYRDDEGTEVTALDEVELRVRRGEAVALVGPSGAGKSTLLTLLAGLVRPTAGRIVVDGEDVVSLSERALLRMRARKLGMVLQTPGRNVLPYATARQNVAFAQRSGTLTRAERRAEAAELLESVGLDEHADRPARLLSGGQQQRLALAVALAGRPALLLADEPTSQLDRRTGDAVISLMLAAREQRGTALVVVTHDRHVSDALDTEYAIHDGRLEAGSWLRSASLGHHRPGLEGDRS</sequence>
<evidence type="ECO:0000259" key="3">
    <source>
        <dbReference type="PROSITE" id="PS50893"/>
    </source>
</evidence>
<dbReference type="Proteomes" id="UP000198983">
    <property type="component" value="Chromosome I"/>
</dbReference>
<dbReference type="SMART" id="SM00382">
    <property type="entry name" value="AAA"/>
    <property type="match status" value="1"/>
</dbReference>
<dbReference type="InterPro" id="IPR003593">
    <property type="entry name" value="AAA+_ATPase"/>
</dbReference>
<dbReference type="GO" id="GO:0005886">
    <property type="term" value="C:plasma membrane"/>
    <property type="evidence" value="ECO:0007669"/>
    <property type="project" value="TreeGrafter"/>
</dbReference>
<protein>
    <submittedName>
        <fullName evidence="4">ABC-type lipoprotein export system, ATPase component</fullName>
    </submittedName>
</protein>
<evidence type="ECO:0000256" key="1">
    <source>
        <dbReference type="ARBA" id="ARBA00022741"/>
    </source>
</evidence>
<dbReference type="STRING" id="117157.SAMN04489717_1931"/>
<dbReference type="Pfam" id="PF00005">
    <property type="entry name" value="ABC_tran"/>
    <property type="match status" value="1"/>
</dbReference>
<dbReference type="GO" id="GO:0022857">
    <property type="term" value="F:transmembrane transporter activity"/>
    <property type="evidence" value="ECO:0007669"/>
    <property type="project" value="TreeGrafter"/>
</dbReference>
<reference evidence="4 5" key="1">
    <citation type="submission" date="2016-10" db="EMBL/GenBank/DDBJ databases">
        <authorList>
            <person name="de Groot N.N."/>
        </authorList>
    </citation>
    <scope>NUCLEOTIDE SEQUENCE [LARGE SCALE GENOMIC DNA]</scope>
    <source>
        <strain evidence="4 5">DSM 22024</strain>
    </source>
</reference>
<dbReference type="InterPro" id="IPR003439">
    <property type="entry name" value="ABC_transporter-like_ATP-bd"/>
</dbReference>
<dbReference type="Gene3D" id="3.40.50.300">
    <property type="entry name" value="P-loop containing nucleotide triphosphate hydrolases"/>
    <property type="match status" value="1"/>
</dbReference>
<evidence type="ECO:0000313" key="5">
    <source>
        <dbReference type="Proteomes" id="UP000198983"/>
    </source>
</evidence>
<dbReference type="EMBL" id="LT629732">
    <property type="protein sequence ID" value="SDS19952.1"/>
    <property type="molecule type" value="Genomic_DNA"/>
</dbReference>
<dbReference type="InterPro" id="IPR017871">
    <property type="entry name" value="ABC_transporter-like_CS"/>
</dbReference>
<feature type="domain" description="ABC transporter" evidence="3">
    <location>
        <begin position="11"/>
        <end position="250"/>
    </location>
</feature>